<comment type="subcellular location">
    <subcellularLocation>
        <location evidence="1">Cell membrane</location>
        <topology evidence="1">Multi-pass membrane protein</topology>
    </subcellularLocation>
</comment>
<dbReference type="OrthoDB" id="1121311at2"/>
<dbReference type="PATRIC" id="fig|1172190.3.peg.358"/>
<feature type="domain" description="DUF3817" evidence="7">
    <location>
        <begin position="7"/>
        <end position="93"/>
    </location>
</feature>
<feature type="transmembrane region" description="Helical" evidence="6">
    <location>
        <begin position="42"/>
        <end position="62"/>
    </location>
</feature>
<sequence length="96" mass="11127">MVKNSVKKFGYINTIEGYSYLLLLFVAMPMKYMFGFPIAVKIVGMIHGILFIIFCALLIKAWEDTKWSFSESLIFFIASLLPFGTFFTKSRIKTYE</sequence>
<organism evidence="8 9">
    <name type="scientific">Sulfurimonas hongkongensis</name>
    <dbReference type="NCBI Taxonomy" id="1172190"/>
    <lineage>
        <taxon>Bacteria</taxon>
        <taxon>Pseudomonadati</taxon>
        <taxon>Campylobacterota</taxon>
        <taxon>Epsilonproteobacteria</taxon>
        <taxon>Campylobacterales</taxon>
        <taxon>Sulfurimonadaceae</taxon>
        <taxon>Sulfurimonas</taxon>
    </lineage>
</organism>
<dbReference type="GO" id="GO:0005886">
    <property type="term" value="C:plasma membrane"/>
    <property type="evidence" value="ECO:0007669"/>
    <property type="project" value="UniProtKB-SubCell"/>
</dbReference>
<evidence type="ECO:0000313" key="9">
    <source>
        <dbReference type="Proteomes" id="UP000015520"/>
    </source>
</evidence>
<evidence type="ECO:0000256" key="5">
    <source>
        <dbReference type="ARBA" id="ARBA00023136"/>
    </source>
</evidence>
<dbReference type="AlphaFoldDB" id="T0KUA2"/>
<keyword evidence="4 6" id="KW-1133">Transmembrane helix</keyword>
<keyword evidence="5 6" id="KW-0472">Membrane</keyword>
<evidence type="ECO:0000256" key="4">
    <source>
        <dbReference type="ARBA" id="ARBA00022989"/>
    </source>
</evidence>
<gene>
    <name evidence="8" type="ORF">M947_01840</name>
</gene>
<keyword evidence="2" id="KW-1003">Cell membrane</keyword>
<evidence type="ECO:0000256" key="2">
    <source>
        <dbReference type="ARBA" id="ARBA00022475"/>
    </source>
</evidence>
<dbReference type="RefSeq" id="WP_021286649.1">
    <property type="nucleotide sequence ID" value="NZ_AUPZ01000002.1"/>
</dbReference>
<accession>T0KUA2</accession>
<dbReference type="Proteomes" id="UP000015520">
    <property type="component" value="Unassembled WGS sequence"/>
</dbReference>
<evidence type="ECO:0000256" key="6">
    <source>
        <dbReference type="SAM" id="Phobius"/>
    </source>
</evidence>
<dbReference type="STRING" id="1172190.M947_01840"/>
<feature type="transmembrane region" description="Helical" evidence="6">
    <location>
        <begin position="68"/>
        <end position="87"/>
    </location>
</feature>
<keyword evidence="3 6" id="KW-0812">Transmembrane</keyword>
<dbReference type="InterPro" id="IPR023845">
    <property type="entry name" value="DUF3817_TM"/>
</dbReference>
<evidence type="ECO:0000256" key="3">
    <source>
        <dbReference type="ARBA" id="ARBA00022692"/>
    </source>
</evidence>
<dbReference type="PANTHER" id="PTHR40077">
    <property type="entry name" value="MEMBRANE PROTEIN-RELATED"/>
    <property type="match status" value="1"/>
</dbReference>
<dbReference type="EMBL" id="AUPZ01000002">
    <property type="protein sequence ID" value="EQB40569.1"/>
    <property type="molecule type" value="Genomic_DNA"/>
</dbReference>
<name>T0KUA2_9BACT</name>
<dbReference type="NCBIfam" id="TIGR03954">
    <property type="entry name" value="integ_memb_HG"/>
    <property type="match status" value="1"/>
</dbReference>
<protein>
    <submittedName>
        <fullName evidence="8">Membrane protein</fullName>
    </submittedName>
</protein>
<dbReference type="eggNOG" id="COG2814">
    <property type="taxonomic scope" value="Bacteria"/>
</dbReference>
<reference evidence="8 9" key="1">
    <citation type="submission" date="2013-07" db="EMBL/GenBank/DDBJ databases">
        <title>Sulfurimonas hongkongensis AST-10 Genome Sequencing.</title>
        <authorList>
            <person name="Cai L."/>
            <person name="Zhang T."/>
        </authorList>
    </citation>
    <scope>NUCLEOTIDE SEQUENCE [LARGE SCALE GENOMIC DNA]</scope>
    <source>
        <strain evidence="8 9">AST-10</strain>
    </source>
</reference>
<evidence type="ECO:0000313" key="8">
    <source>
        <dbReference type="EMBL" id="EQB40569.1"/>
    </source>
</evidence>
<comment type="caution">
    <text evidence="8">The sequence shown here is derived from an EMBL/GenBank/DDBJ whole genome shotgun (WGS) entry which is preliminary data.</text>
</comment>
<dbReference type="Pfam" id="PF12823">
    <property type="entry name" value="DUF3817"/>
    <property type="match status" value="1"/>
</dbReference>
<feature type="transmembrane region" description="Helical" evidence="6">
    <location>
        <begin position="12"/>
        <end position="30"/>
    </location>
</feature>
<keyword evidence="9" id="KW-1185">Reference proteome</keyword>
<evidence type="ECO:0000259" key="7">
    <source>
        <dbReference type="Pfam" id="PF12823"/>
    </source>
</evidence>
<dbReference type="PANTHER" id="PTHR40077:SF1">
    <property type="entry name" value="MEMBRANE PROTEIN"/>
    <property type="match status" value="1"/>
</dbReference>
<proteinExistence type="predicted"/>
<evidence type="ECO:0000256" key="1">
    <source>
        <dbReference type="ARBA" id="ARBA00004651"/>
    </source>
</evidence>